<dbReference type="InterPro" id="IPR013098">
    <property type="entry name" value="Ig_I-set"/>
</dbReference>
<dbReference type="GO" id="GO:0005886">
    <property type="term" value="C:plasma membrane"/>
    <property type="evidence" value="ECO:0007669"/>
    <property type="project" value="TreeGrafter"/>
</dbReference>
<evidence type="ECO:0000256" key="2">
    <source>
        <dbReference type="ARBA" id="ARBA00023157"/>
    </source>
</evidence>
<feature type="domain" description="Ig-like" evidence="5">
    <location>
        <begin position="150"/>
        <end position="244"/>
    </location>
</feature>
<keyword evidence="1" id="KW-0732">Signal</keyword>
<evidence type="ECO:0000259" key="5">
    <source>
        <dbReference type="PROSITE" id="PS50835"/>
    </source>
</evidence>
<keyword evidence="2" id="KW-1015">Disulfide bond</keyword>
<evidence type="ECO:0000313" key="6">
    <source>
        <dbReference type="EMBL" id="CAI5456311.1"/>
    </source>
</evidence>
<feature type="compositionally biased region" description="Basic and acidic residues" evidence="4">
    <location>
        <begin position="73"/>
        <end position="85"/>
    </location>
</feature>
<dbReference type="PANTHER" id="PTHR45080">
    <property type="entry name" value="CONTACTIN 5"/>
    <property type="match status" value="1"/>
</dbReference>
<feature type="region of interest" description="Disordered" evidence="4">
    <location>
        <begin position="65"/>
        <end position="85"/>
    </location>
</feature>
<feature type="domain" description="Ig-like" evidence="5">
    <location>
        <begin position="358"/>
        <end position="455"/>
    </location>
</feature>
<dbReference type="AlphaFoldDB" id="A0A9P1N9S4"/>
<dbReference type="SUPFAM" id="SSF48726">
    <property type="entry name" value="Immunoglobulin"/>
    <property type="match status" value="3"/>
</dbReference>
<comment type="caution">
    <text evidence="6">The sequence shown here is derived from an EMBL/GenBank/DDBJ whole genome shotgun (WGS) entry which is preliminary data.</text>
</comment>
<dbReference type="PANTHER" id="PTHR45080:SF8">
    <property type="entry name" value="IG-LIKE DOMAIN-CONTAINING PROTEIN"/>
    <property type="match status" value="1"/>
</dbReference>
<dbReference type="Proteomes" id="UP001152747">
    <property type="component" value="Unassembled WGS sequence"/>
</dbReference>
<evidence type="ECO:0000256" key="4">
    <source>
        <dbReference type="SAM" id="MobiDB-lite"/>
    </source>
</evidence>
<keyword evidence="7" id="KW-1185">Reference proteome</keyword>
<proteinExistence type="predicted"/>
<dbReference type="OrthoDB" id="504170at2759"/>
<dbReference type="InterPro" id="IPR003598">
    <property type="entry name" value="Ig_sub2"/>
</dbReference>
<evidence type="ECO:0000313" key="7">
    <source>
        <dbReference type="Proteomes" id="UP001152747"/>
    </source>
</evidence>
<evidence type="ECO:0000256" key="3">
    <source>
        <dbReference type="ARBA" id="ARBA00023319"/>
    </source>
</evidence>
<dbReference type="Pfam" id="PF07679">
    <property type="entry name" value="I-set"/>
    <property type="match status" value="3"/>
</dbReference>
<feature type="domain" description="Ig-like" evidence="5">
    <location>
        <begin position="249"/>
        <end position="350"/>
    </location>
</feature>
<gene>
    <name evidence="6" type="ORF">CAMP_LOCUS18948</name>
</gene>
<name>A0A9P1N9S4_9PELO</name>
<dbReference type="GO" id="GO:0007156">
    <property type="term" value="P:homophilic cell adhesion via plasma membrane adhesion molecules"/>
    <property type="evidence" value="ECO:0007669"/>
    <property type="project" value="TreeGrafter"/>
</dbReference>
<reference evidence="6" key="1">
    <citation type="submission" date="2022-11" db="EMBL/GenBank/DDBJ databases">
        <authorList>
            <person name="Kikuchi T."/>
        </authorList>
    </citation>
    <scope>NUCLEOTIDE SEQUENCE</scope>
    <source>
        <strain evidence="6">PS1010</strain>
    </source>
</reference>
<evidence type="ECO:0000256" key="1">
    <source>
        <dbReference type="ARBA" id="ARBA00022729"/>
    </source>
</evidence>
<dbReference type="SMART" id="SM00408">
    <property type="entry name" value="IGc2"/>
    <property type="match status" value="3"/>
</dbReference>
<dbReference type="CDD" id="cd00096">
    <property type="entry name" value="Ig"/>
    <property type="match status" value="1"/>
</dbReference>
<dbReference type="InterPro" id="IPR036179">
    <property type="entry name" value="Ig-like_dom_sf"/>
</dbReference>
<dbReference type="EMBL" id="CANHGI010000006">
    <property type="protein sequence ID" value="CAI5456311.1"/>
    <property type="molecule type" value="Genomic_DNA"/>
</dbReference>
<feature type="compositionally biased region" description="Basic and acidic residues" evidence="4">
    <location>
        <begin position="14"/>
        <end position="44"/>
    </location>
</feature>
<dbReference type="InterPro" id="IPR003599">
    <property type="entry name" value="Ig_sub"/>
</dbReference>
<keyword evidence="3" id="KW-0393">Immunoglobulin domain</keyword>
<dbReference type="Gene3D" id="2.60.40.10">
    <property type="entry name" value="Immunoglobulins"/>
    <property type="match status" value="3"/>
</dbReference>
<dbReference type="InterPro" id="IPR050958">
    <property type="entry name" value="Cell_Adh-Cytoskel_Orgn"/>
</dbReference>
<dbReference type="SMART" id="SM00409">
    <property type="entry name" value="IG"/>
    <property type="match status" value="3"/>
</dbReference>
<organism evidence="6 7">
    <name type="scientific">Caenorhabditis angaria</name>
    <dbReference type="NCBI Taxonomy" id="860376"/>
    <lineage>
        <taxon>Eukaryota</taxon>
        <taxon>Metazoa</taxon>
        <taxon>Ecdysozoa</taxon>
        <taxon>Nematoda</taxon>
        <taxon>Chromadorea</taxon>
        <taxon>Rhabditida</taxon>
        <taxon>Rhabditina</taxon>
        <taxon>Rhabditomorpha</taxon>
        <taxon>Rhabditoidea</taxon>
        <taxon>Rhabditidae</taxon>
        <taxon>Peloderinae</taxon>
        <taxon>Caenorhabditis</taxon>
    </lineage>
</organism>
<dbReference type="InterPro" id="IPR013783">
    <property type="entry name" value="Ig-like_fold"/>
</dbReference>
<feature type="region of interest" description="Disordered" evidence="4">
    <location>
        <begin position="1"/>
        <end position="44"/>
    </location>
</feature>
<sequence length="469" mass="52775">MVTNFPTLNLYRMSKTDNRGRSKNRSEGSAKRVKKDSESEGSIEEIRRAIKLEAKQRETDVTVNVTSHRKDKHHEEAGKYREDTKKVEKMPKDLKRKHQQQQQQHRHQYETPYYRITGMTVMTDGGPETRIDFATQRSVRREGMPEGKAPHFPQQPVARQNDDGSLELECFVDASPLPTIKWFYDNTEVKSEGRFSQNLLQKGGDSYSALLSIKELADSDAGAYRCCIVNPHGKGNANFNLKLTGFSSPTFVEKPQISSRDEGQVMVMEFRAKSTLTPTFVWHRLNPGGQGGEDLVSENERVKIVLRREPNDIYYAALEIKEPTKEKDAGQFVCTAKNDSGKLTATFTVKFEVPEGAPSFTRKPQILQQTSSGGEPAICFDIGYTARMNPNVTWINPKGKKVKESSRVKFKTNDEGNGNWTAQLELTNYKAKDSGTYTCNIKNDAGEANVELTLNIEGPLDDGNDDSEA</sequence>
<dbReference type="InterPro" id="IPR007110">
    <property type="entry name" value="Ig-like_dom"/>
</dbReference>
<accession>A0A9P1N9S4</accession>
<protein>
    <recommendedName>
        <fullName evidence="5">Ig-like domain-containing protein</fullName>
    </recommendedName>
</protein>
<dbReference type="PROSITE" id="PS50835">
    <property type="entry name" value="IG_LIKE"/>
    <property type="match status" value="3"/>
</dbReference>
<dbReference type="FunFam" id="2.60.40.10:FF:002165">
    <property type="entry name" value="Disorganized muscle protein 1"/>
    <property type="match status" value="1"/>
</dbReference>